<dbReference type="RefSeq" id="WP_073062854.1">
    <property type="nucleotide sequence ID" value="NZ_FQWT01000003.1"/>
</dbReference>
<dbReference type="AlphaFoldDB" id="A0A1M5R5H3"/>
<dbReference type="OrthoDB" id="772959at2"/>
<dbReference type="STRING" id="421058.SAMN05421866_2262"/>
<gene>
    <name evidence="1" type="ORF">SAMN05421866_2262</name>
</gene>
<reference evidence="2" key="1">
    <citation type="submission" date="2016-11" db="EMBL/GenBank/DDBJ databases">
        <authorList>
            <person name="Varghese N."/>
            <person name="Submissions S."/>
        </authorList>
    </citation>
    <scope>NUCLEOTIDE SEQUENCE [LARGE SCALE GENOMIC DNA]</scope>
    <source>
        <strain evidence="2">DSM 19055</strain>
    </source>
</reference>
<sequence>MKDNEINHLEEFQKIVLQQHENANKNINKELYDEILKTAEIIEKSDRSNTKEILNKLRERFKNEDLNQVTDIFIYCQNFLSTNEEPLPLPSQLCIAIGKLFTNENLHYTSSKVYSDDQIDGGSALSFLVYLAMHEKHTPYVLDFIKENFKGFSRNKKTECVFQLKETLPENEIAQQIIKDSGITKYELIFSTEEDSISTPVTFKMDHFEKADDNVKQDSQDLKSNISVPETKTKSQWWKFWAKSN</sequence>
<dbReference type="Proteomes" id="UP000184047">
    <property type="component" value="Unassembled WGS sequence"/>
</dbReference>
<dbReference type="EMBL" id="FQWT01000003">
    <property type="protein sequence ID" value="SHH21634.1"/>
    <property type="molecule type" value="Genomic_DNA"/>
</dbReference>
<proteinExistence type="predicted"/>
<protein>
    <submittedName>
        <fullName evidence="1">Uncharacterized protein</fullName>
    </submittedName>
</protein>
<evidence type="ECO:0000313" key="1">
    <source>
        <dbReference type="EMBL" id="SHH21634.1"/>
    </source>
</evidence>
<accession>A0A1M5R5H3</accession>
<organism evidence="1 2">
    <name type="scientific">Chryseobacterium oranimense</name>
    <dbReference type="NCBI Taxonomy" id="421058"/>
    <lineage>
        <taxon>Bacteria</taxon>
        <taxon>Pseudomonadati</taxon>
        <taxon>Bacteroidota</taxon>
        <taxon>Flavobacteriia</taxon>
        <taxon>Flavobacteriales</taxon>
        <taxon>Weeksellaceae</taxon>
        <taxon>Chryseobacterium group</taxon>
        <taxon>Chryseobacterium</taxon>
    </lineage>
</organism>
<name>A0A1M5R5H3_9FLAO</name>
<keyword evidence="2" id="KW-1185">Reference proteome</keyword>
<evidence type="ECO:0000313" key="2">
    <source>
        <dbReference type="Proteomes" id="UP000184047"/>
    </source>
</evidence>